<dbReference type="RefSeq" id="WP_149612569.1">
    <property type="nucleotide sequence ID" value="NZ_VTUX01000009.1"/>
</dbReference>
<name>A0A5B0WPU5_9GAMM</name>
<dbReference type="Pfam" id="PF00440">
    <property type="entry name" value="TetR_N"/>
    <property type="match status" value="1"/>
</dbReference>
<dbReference type="InterPro" id="IPR001647">
    <property type="entry name" value="HTH_TetR"/>
</dbReference>
<accession>A0A5B0WPU5</accession>
<evidence type="ECO:0000313" key="7">
    <source>
        <dbReference type="Proteomes" id="UP000323708"/>
    </source>
</evidence>
<dbReference type="Proteomes" id="UP000323708">
    <property type="component" value="Unassembled WGS sequence"/>
</dbReference>
<comment type="caution">
    <text evidence="6">The sequence shown here is derived from an EMBL/GenBank/DDBJ whole genome shotgun (WGS) entry which is preliminary data.</text>
</comment>
<dbReference type="EMBL" id="VTUX01000009">
    <property type="protein sequence ID" value="KAA1188806.1"/>
    <property type="molecule type" value="Genomic_DNA"/>
</dbReference>
<dbReference type="PANTHER" id="PTHR30055">
    <property type="entry name" value="HTH-TYPE TRANSCRIPTIONAL REGULATOR RUTR"/>
    <property type="match status" value="1"/>
</dbReference>
<dbReference type="AlphaFoldDB" id="A0A5B0WPU5"/>
<keyword evidence="3" id="KW-0804">Transcription</keyword>
<evidence type="ECO:0000259" key="5">
    <source>
        <dbReference type="PROSITE" id="PS50977"/>
    </source>
</evidence>
<dbReference type="InterPro" id="IPR050109">
    <property type="entry name" value="HTH-type_TetR-like_transc_reg"/>
</dbReference>
<evidence type="ECO:0000256" key="1">
    <source>
        <dbReference type="ARBA" id="ARBA00023015"/>
    </source>
</evidence>
<dbReference type="PANTHER" id="PTHR30055:SF234">
    <property type="entry name" value="HTH-TYPE TRANSCRIPTIONAL REGULATOR BETI"/>
    <property type="match status" value="1"/>
</dbReference>
<feature type="domain" description="HTH tetR-type" evidence="5">
    <location>
        <begin position="13"/>
        <end position="73"/>
    </location>
</feature>
<evidence type="ECO:0000313" key="6">
    <source>
        <dbReference type="EMBL" id="KAA1188806.1"/>
    </source>
</evidence>
<reference evidence="6 7" key="1">
    <citation type="submission" date="2019-09" db="EMBL/GenBank/DDBJ databases">
        <authorList>
            <person name="Chen X.-Y."/>
        </authorList>
    </citation>
    <scope>NUCLEOTIDE SEQUENCE [LARGE SCALE GENOMIC DNA]</scope>
    <source>
        <strain evidence="6 7">NY5</strain>
    </source>
</reference>
<keyword evidence="2 4" id="KW-0238">DNA-binding</keyword>
<keyword evidence="1" id="KW-0805">Transcription regulation</keyword>
<dbReference type="PROSITE" id="PS50977">
    <property type="entry name" value="HTH_TETR_2"/>
    <property type="match status" value="1"/>
</dbReference>
<gene>
    <name evidence="6" type="ORF">F0M18_16495</name>
</gene>
<keyword evidence="7" id="KW-1185">Reference proteome</keyword>
<organism evidence="6 7">
    <name type="scientific">Pseudohalioglobus sediminis</name>
    <dbReference type="NCBI Taxonomy" id="2606449"/>
    <lineage>
        <taxon>Bacteria</taxon>
        <taxon>Pseudomonadati</taxon>
        <taxon>Pseudomonadota</taxon>
        <taxon>Gammaproteobacteria</taxon>
        <taxon>Cellvibrionales</taxon>
        <taxon>Halieaceae</taxon>
        <taxon>Pseudohalioglobus</taxon>
    </lineage>
</organism>
<dbReference type="GO" id="GO:0000976">
    <property type="term" value="F:transcription cis-regulatory region binding"/>
    <property type="evidence" value="ECO:0007669"/>
    <property type="project" value="TreeGrafter"/>
</dbReference>
<dbReference type="Gene3D" id="1.10.10.60">
    <property type="entry name" value="Homeodomain-like"/>
    <property type="match status" value="1"/>
</dbReference>
<evidence type="ECO:0000256" key="4">
    <source>
        <dbReference type="PROSITE-ProRule" id="PRU00335"/>
    </source>
</evidence>
<sequence>MPLTHSPKQARSKSTEERLLNALESLLEEAYFDQISIKDIAGKAGVAVGTVYRRFKDKDALLPVLYGRYEQDLQAWVDSLWSEQVLQQCSDAEARLHHLVTAHVEFYSTHRGMMRTLHLYARLGGDLADSRHGSARKSQYLALLQPVIELLPAPLSANQLRMVILVLVSSLSERLFYPDINPSRQLALSQSVLISEMTDMLAVYMGR</sequence>
<dbReference type="PRINTS" id="PR00455">
    <property type="entry name" value="HTHTETR"/>
</dbReference>
<feature type="DNA-binding region" description="H-T-H motif" evidence="4">
    <location>
        <begin position="36"/>
        <end position="55"/>
    </location>
</feature>
<evidence type="ECO:0000256" key="3">
    <source>
        <dbReference type="ARBA" id="ARBA00023163"/>
    </source>
</evidence>
<proteinExistence type="predicted"/>
<dbReference type="InterPro" id="IPR009057">
    <property type="entry name" value="Homeodomain-like_sf"/>
</dbReference>
<dbReference type="GO" id="GO:0003700">
    <property type="term" value="F:DNA-binding transcription factor activity"/>
    <property type="evidence" value="ECO:0007669"/>
    <property type="project" value="TreeGrafter"/>
</dbReference>
<protein>
    <submittedName>
        <fullName evidence="6">TetR/AcrR family transcriptional regulator</fullName>
    </submittedName>
</protein>
<dbReference type="Gene3D" id="1.10.357.10">
    <property type="entry name" value="Tetracycline Repressor, domain 2"/>
    <property type="match status" value="1"/>
</dbReference>
<dbReference type="SUPFAM" id="SSF46689">
    <property type="entry name" value="Homeodomain-like"/>
    <property type="match status" value="1"/>
</dbReference>
<evidence type="ECO:0000256" key="2">
    <source>
        <dbReference type="ARBA" id="ARBA00023125"/>
    </source>
</evidence>